<name>A0A9W9TR81_PENCI</name>
<dbReference type="OrthoDB" id="2094832at2759"/>
<dbReference type="Pfam" id="PF08242">
    <property type="entry name" value="Methyltransf_12"/>
    <property type="match status" value="1"/>
</dbReference>
<organism evidence="6 7">
    <name type="scientific">Penicillium citrinum</name>
    <dbReference type="NCBI Taxonomy" id="5077"/>
    <lineage>
        <taxon>Eukaryota</taxon>
        <taxon>Fungi</taxon>
        <taxon>Dikarya</taxon>
        <taxon>Ascomycota</taxon>
        <taxon>Pezizomycotina</taxon>
        <taxon>Eurotiomycetes</taxon>
        <taxon>Eurotiomycetidae</taxon>
        <taxon>Eurotiales</taxon>
        <taxon>Aspergillaceae</taxon>
        <taxon>Penicillium</taxon>
    </lineage>
</organism>
<evidence type="ECO:0000259" key="5">
    <source>
        <dbReference type="Pfam" id="PF08242"/>
    </source>
</evidence>
<proteinExistence type="inferred from homology"/>
<sequence>MAAKNDESNTKRQQKWYEPDLDEVNPQIRHLLEDYSKIPSLDVVDHVNEIRAKGFASNPYPCIGSYRFLNLTLLTHPLYQSILETLKSNPSAIYLDLGCCFGQDLRQLVLDGAPSSQLIGLDIEGELMNLGYDLFLDQNTLKSRFFVADIFKGESQGEPWTGLVARGVDVIHCSAVFHLFPLPEQFEAAKSVAKLVKKGGVIVGRQSGSVRPAEVPAIKAGTTSFRHDTNTLAELWDKVGAVTGTKWKVEGSLDEVGIKKNCRNAVEDVNSRRLLFTIKREE</sequence>
<dbReference type="InterPro" id="IPR029063">
    <property type="entry name" value="SAM-dependent_MTases_sf"/>
</dbReference>
<evidence type="ECO:0000256" key="3">
    <source>
        <dbReference type="ARBA" id="ARBA00022691"/>
    </source>
</evidence>
<gene>
    <name evidence="6" type="ORF">N7469_004885</name>
</gene>
<keyword evidence="2" id="KW-0808">Transferase</keyword>
<accession>A0A9W9TR81</accession>
<dbReference type="EMBL" id="JAPQKT010000003">
    <property type="protein sequence ID" value="KAJ5235717.1"/>
    <property type="molecule type" value="Genomic_DNA"/>
</dbReference>
<dbReference type="InterPro" id="IPR051654">
    <property type="entry name" value="Meroterpenoid_MTases"/>
</dbReference>
<reference evidence="6" key="2">
    <citation type="journal article" date="2023" name="IMA Fungus">
        <title>Comparative genomic study of the Penicillium genus elucidates a diverse pangenome and 15 lateral gene transfer events.</title>
        <authorList>
            <person name="Petersen C."/>
            <person name="Sorensen T."/>
            <person name="Nielsen M.R."/>
            <person name="Sondergaard T.E."/>
            <person name="Sorensen J.L."/>
            <person name="Fitzpatrick D.A."/>
            <person name="Frisvad J.C."/>
            <person name="Nielsen K.L."/>
        </authorList>
    </citation>
    <scope>NUCLEOTIDE SEQUENCE</scope>
    <source>
        <strain evidence="6">IBT 23319</strain>
    </source>
</reference>
<dbReference type="GeneID" id="81382972"/>
<dbReference type="RefSeq" id="XP_056503217.1">
    <property type="nucleotide sequence ID" value="XM_056643805.1"/>
</dbReference>
<keyword evidence="3" id="KW-0949">S-adenosyl-L-methionine</keyword>
<dbReference type="Gene3D" id="3.40.50.150">
    <property type="entry name" value="Vaccinia Virus protein VP39"/>
    <property type="match status" value="1"/>
</dbReference>
<protein>
    <recommendedName>
        <fullName evidence="5">Methyltransferase type 12 domain-containing protein</fullName>
    </recommendedName>
</protein>
<comment type="pathway">
    <text evidence="1">Secondary metabolite biosynthesis.</text>
</comment>
<evidence type="ECO:0000313" key="7">
    <source>
        <dbReference type="Proteomes" id="UP001147733"/>
    </source>
</evidence>
<evidence type="ECO:0000256" key="2">
    <source>
        <dbReference type="ARBA" id="ARBA00022679"/>
    </source>
</evidence>
<dbReference type="InterPro" id="IPR013217">
    <property type="entry name" value="Methyltransf_12"/>
</dbReference>
<dbReference type="Proteomes" id="UP001147733">
    <property type="component" value="Unassembled WGS sequence"/>
</dbReference>
<dbReference type="PANTHER" id="PTHR35897">
    <property type="entry name" value="METHYLTRANSFERASE AUSD"/>
    <property type="match status" value="1"/>
</dbReference>
<evidence type="ECO:0000256" key="4">
    <source>
        <dbReference type="ARBA" id="ARBA00038314"/>
    </source>
</evidence>
<evidence type="ECO:0000256" key="1">
    <source>
        <dbReference type="ARBA" id="ARBA00005179"/>
    </source>
</evidence>
<feature type="domain" description="Methyltransferase type 12" evidence="5">
    <location>
        <begin position="95"/>
        <end position="202"/>
    </location>
</feature>
<dbReference type="SUPFAM" id="SSF53335">
    <property type="entry name" value="S-adenosyl-L-methionine-dependent methyltransferases"/>
    <property type="match status" value="1"/>
</dbReference>
<keyword evidence="7" id="KW-1185">Reference proteome</keyword>
<dbReference type="PANTHER" id="PTHR35897:SF1">
    <property type="entry name" value="METHYLTRANSFERASE AUSD"/>
    <property type="match status" value="1"/>
</dbReference>
<comment type="similarity">
    <text evidence="4">Belongs to the class I-like SAM-binding methyltransferase superfamily.</text>
</comment>
<reference evidence="6" key="1">
    <citation type="submission" date="2022-11" db="EMBL/GenBank/DDBJ databases">
        <authorList>
            <person name="Petersen C."/>
        </authorList>
    </citation>
    <scope>NUCLEOTIDE SEQUENCE</scope>
    <source>
        <strain evidence="6">IBT 23319</strain>
    </source>
</reference>
<dbReference type="AlphaFoldDB" id="A0A9W9TR81"/>
<comment type="caution">
    <text evidence="6">The sequence shown here is derived from an EMBL/GenBank/DDBJ whole genome shotgun (WGS) entry which is preliminary data.</text>
</comment>
<evidence type="ECO:0000313" key="6">
    <source>
        <dbReference type="EMBL" id="KAJ5235717.1"/>
    </source>
</evidence>
<dbReference type="GO" id="GO:0016740">
    <property type="term" value="F:transferase activity"/>
    <property type="evidence" value="ECO:0007669"/>
    <property type="project" value="UniProtKB-KW"/>
</dbReference>
<dbReference type="CDD" id="cd02440">
    <property type="entry name" value="AdoMet_MTases"/>
    <property type="match status" value="1"/>
</dbReference>